<reference evidence="2 3" key="1">
    <citation type="submission" date="2017-12" db="EMBL/GenBank/DDBJ databases">
        <authorList>
            <person name="Hurst M.R.H."/>
        </authorList>
    </citation>
    <scope>NUCLEOTIDE SEQUENCE [LARGE SCALE GENOMIC DNA]</scope>
    <source>
        <strain evidence="2 3">BM15</strain>
        <plasmid evidence="3">Plasmid pbm153</plasmid>
    </source>
</reference>
<evidence type="ECO:0000256" key="1">
    <source>
        <dbReference type="SAM" id="Phobius"/>
    </source>
</evidence>
<dbReference type="KEGG" id="paro:CUV01_19535"/>
<dbReference type="RefSeq" id="WP_101462409.1">
    <property type="nucleotide sequence ID" value="NZ_CP025411.1"/>
</dbReference>
<keyword evidence="3" id="KW-1185">Reference proteome</keyword>
<sequence length="185" mass="20617">MSQESDQPEFPALSDDEIHKSLDDIATLLAGQSNRMDEQTKVLNRLSEVAIAARQAAFAAREQTDPEHYADFAVKLMEDRTGKIIDRMNDVASGLIRASNHTATVLKEAEQDRSAVHRQLWEREQRLDQWKSRWWLFGLAALVLALAMAVTLPRFLASYGSTCAVLGGVWTTTSANTDVCAFYGD</sequence>
<geneLocation type="plasmid" evidence="3">
    <name>pbm153</name>
</geneLocation>
<evidence type="ECO:0000313" key="2">
    <source>
        <dbReference type="EMBL" id="AUH35775.1"/>
    </source>
</evidence>
<feature type="transmembrane region" description="Helical" evidence="1">
    <location>
        <begin position="134"/>
        <end position="152"/>
    </location>
</feature>
<dbReference type="EMBL" id="CP025411">
    <property type="protein sequence ID" value="AUH35775.1"/>
    <property type="molecule type" value="Genomic_DNA"/>
</dbReference>
<keyword evidence="1" id="KW-0812">Transmembrane</keyword>
<proteinExistence type="predicted"/>
<keyword evidence="1" id="KW-0472">Membrane</keyword>
<evidence type="ECO:0000313" key="3">
    <source>
        <dbReference type="Proteomes" id="UP000233742"/>
    </source>
</evidence>
<dbReference type="AlphaFoldDB" id="A0A2K9EVH2"/>
<gene>
    <name evidence="2" type="ORF">CUV01_19535</name>
</gene>
<accession>A0A2K9EVH2</accession>
<keyword evidence="2" id="KW-0614">Plasmid</keyword>
<dbReference type="Proteomes" id="UP000233742">
    <property type="component" value="Plasmid pBM153"/>
</dbReference>
<protein>
    <submittedName>
        <fullName evidence="2">Uncharacterized protein</fullName>
    </submittedName>
</protein>
<organism evidence="2 3">
    <name type="scientific">Paracoccus tegillarcae</name>
    <dbReference type="NCBI Taxonomy" id="1529068"/>
    <lineage>
        <taxon>Bacteria</taxon>
        <taxon>Pseudomonadati</taxon>
        <taxon>Pseudomonadota</taxon>
        <taxon>Alphaproteobacteria</taxon>
        <taxon>Rhodobacterales</taxon>
        <taxon>Paracoccaceae</taxon>
        <taxon>Paracoccus</taxon>
    </lineage>
</organism>
<keyword evidence="1" id="KW-1133">Transmembrane helix</keyword>
<dbReference type="OrthoDB" id="7876532at2"/>
<name>A0A2K9EVH2_9RHOB</name>